<keyword evidence="3" id="KW-0597">Phosphoprotein</keyword>
<keyword evidence="8" id="KW-1185">Reference proteome</keyword>
<dbReference type="OrthoDB" id="5799458at2759"/>
<dbReference type="GO" id="GO:0097431">
    <property type="term" value="C:mitotic spindle pole"/>
    <property type="evidence" value="ECO:0007669"/>
    <property type="project" value="TreeGrafter"/>
</dbReference>
<evidence type="ECO:0000256" key="4">
    <source>
        <dbReference type="ARBA" id="ARBA00023212"/>
    </source>
</evidence>
<keyword evidence="2" id="KW-0963">Cytoplasm</keyword>
<gene>
    <name evidence="7" type="primary">Nin_1</name>
    <name evidence="7" type="ORF">SPIPAS_R04829</name>
</gene>
<dbReference type="GO" id="GO:0000242">
    <property type="term" value="C:pericentriolar material"/>
    <property type="evidence" value="ECO:0007669"/>
    <property type="project" value="TreeGrafter"/>
</dbReference>
<protein>
    <submittedName>
        <fullName evidence="7">NIN protein</fullName>
    </submittedName>
</protein>
<feature type="compositionally biased region" description="Polar residues" evidence="6">
    <location>
        <begin position="1086"/>
        <end position="1108"/>
    </location>
</feature>
<sequence length="1273" mass="146067">LQENSRLENELLETGEKLAECESLASKLQRNLENVLAEKFGDLDPTSAEFFLQEERLAQMRSEYEQQCRELQDQIDELHSELQEFRAQGRVLRPALRNSLSEEFDIDMKSHGTSGIEPDQGLGSEDCNPLNMSIEAEMAIEQMKEQHHRDLHHLKQELEDTVSHYEKQLDETKAHWEKEQEDLRQKCAQEMNAMEQQITGLKNQIAELQGEAAALREQQEELSCKHSEEKNKLQLRFDEEKANLQELLRQEHEGEVRARVEQLSEELSQKSAWVEEKLRAAVQSLQQEKGQLEQGFQEQLRRLAELHALEKEELQQELLRKHQQELEEERKKMASDYNRRASHAQTQFSVDTQTLVNKYEETLQSLEGRYQRELQELAEQQREEKSQWEFERDEIAQEAAEAHEQLKESLASEKAVCCALSQEKDLLEKHFKEEVNKLVCEREQLEKELRELRNAAQEQEEKMMEKINQLQNDHEKELKEKEEQISTVEQDGKLVREKLERLDSEYKREKEELNSKLLALESLNRDICERAETEKAEMGLEVSDLRGKIQKLQWETRSFSALQSHYRLLESEYAKARSQLAAFPAAAPLGDDGDVLQSLQKVHEQAVKENVRMAAQILRLQHRLRAAEQELRPPSPSCSQPGSEPEETEPSFEGLPSDCQDVAVGTDFGVLPPLEADTTDLEEMSEVDWDLEEGCVKARAGGHPEAQGCWIQGSQAALDADGNQDGDRNLSWVPLLPKKRDLEKVPRLKTLHDDVKQQKVHLLNHRIAPKNKGLVSDALKVQVELERAEELSEDSLLLDHTPGAASSDLESVIAQLWKKMEELEDRSMAQAELLSLQEEIQVENEDLKAEVMQLIERNGVLEENLRRLRRLCCEQKESEVESVKFEDENAKFVMQGEELEGIREFEGIRELEGVKELEHIKELEDAQEQEAQGNSDVPSDTSGELEERPTALTGQQDKNPRGHSAVTQVGKAGMGDPNPQVKEAAVGPPEERRAVTQGLQSTCTELQQKVDLLRCEAEKLREENAVLKNEVTLLNEEGSASSLKLRELNGSREEMRQKIEAVRKEKVAVQKMVDNLKKQVADLKTRNQQLDSENTELSQRNSKNQADVQDLNQQLARVLKQKERAEGKCTLEEWEKERLLLKEELENSKMESSNMVSSLEMDLSKMKVQAHLLEQENHILKQELEKTKQLPRCPDLADLQNEVASLITKNEKLQKEKEALSEELNRCIEKVAQVSCLESAVGSLEQEQKSWEQQSQALKAQLSLSQDKVGNTD</sequence>
<feature type="coiled-coil region" evidence="5">
    <location>
        <begin position="155"/>
        <end position="250"/>
    </location>
</feature>
<dbReference type="GO" id="GO:0005814">
    <property type="term" value="C:centriole"/>
    <property type="evidence" value="ECO:0007669"/>
    <property type="project" value="TreeGrafter"/>
</dbReference>
<organism evidence="7 8">
    <name type="scientific">Spizella passerina</name>
    <name type="common">Chipping sparrow</name>
    <dbReference type="NCBI Taxonomy" id="40210"/>
    <lineage>
        <taxon>Eukaryota</taxon>
        <taxon>Metazoa</taxon>
        <taxon>Chordata</taxon>
        <taxon>Craniata</taxon>
        <taxon>Vertebrata</taxon>
        <taxon>Euteleostomi</taxon>
        <taxon>Archelosauria</taxon>
        <taxon>Archosauria</taxon>
        <taxon>Dinosauria</taxon>
        <taxon>Saurischia</taxon>
        <taxon>Theropoda</taxon>
        <taxon>Coelurosauria</taxon>
        <taxon>Aves</taxon>
        <taxon>Neognathae</taxon>
        <taxon>Neoaves</taxon>
        <taxon>Telluraves</taxon>
        <taxon>Australaves</taxon>
        <taxon>Passeriformes</taxon>
        <taxon>Passerellidae</taxon>
        <taxon>Spizella</taxon>
    </lineage>
</organism>
<feature type="non-terminal residue" evidence="7">
    <location>
        <position position="1273"/>
    </location>
</feature>
<reference evidence="7" key="1">
    <citation type="submission" date="2020-02" db="EMBL/GenBank/DDBJ databases">
        <title>Bird 10,000 Genomes (B10K) Project - Family phase.</title>
        <authorList>
            <person name="Zhang G."/>
        </authorList>
    </citation>
    <scope>NUCLEOTIDE SEQUENCE</scope>
    <source>
        <strain evidence="7">B10K-DU-023-52</strain>
        <tissue evidence="7">Mixed tissue sample</tissue>
    </source>
</reference>
<keyword evidence="4" id="KW-0206">Cytoskeleton</keyword>
<dbReference type="Proteomes" id="UP000618746">
    <property type="component" value="Unassembled WGS sequence"/>
</dbReference>
<feature type="coiled-coil region" evidence="5">
    <location>
        <begin position="275"/>
        <end position="548"/>
    </location>
</feature>
<evidence type="ECO:0000256" key="6">
    <source>
        <dbReference type="SAM" id="MobiDB-lite"/>
    </source>
</evidence>
<evidence type="ECO:0000256" key="2">
    <source>
        <dbReference type="ARBA" id="ARBA00022490"/>
    </source>
</evidence>
<dbReference type="GO" id="GO:0097539">
    <property type="term" value="C:ciliary transition fiber"/>
    <property type="evidence" value="ECO:0007669"/>
    <property type="project" value="TreeGrafter"/>
</dbReference>
<accession>A0A852JUK7</accession>
<dbReference type="AlphaFoldDB" id="A0A852JUK7"/>
<feature type="region of interest" description="Disordered" evidence="6">
    <location>
        <begin position="628"/>
        <end position="658"/>
    </location>
</feature>
<comment type="subcellular location">
    <subcellularLocation>
        <location evidence="1">Cytoplasm</location>
        <location evidence="1">Cytoskeleton</location>
        <location evidence="1">Microtubule organizing center</location>
        <location evidence="1">Centrosome</location>
    </subcellularLocation>
</comment>
<dbReference type="GO" id="GO:0034454">
    <property type="term" value="P:microtubule anchoring at centrosome"/>
    <property type="evidence" value="ECO:0007669"/>
    <property type="project" value="TreeGrafter"/>
</dbReference>
<evidence type="ECO:0000313" key="7">
    <source>
        <dbReference type="EMBL" id="NXX68555.1"/>
    </source>
</evidence>
<feature type="coiled-coil region" evidence="5">
    <location>
        <begin position="826"/>
        <end position="871"/>
    </location>
</feature>
<feature type="non-terminal residue" evidence="7">
    <location>
        <position position="1"/>
    </location>
</feature>
<evidence type="ECO:0000256" key="1">
    <source>
        <dbReference type="ARBA" id="ARBA00004300"/>
    </source>
</evidence>
<evidence type="ECO:0000313" key="8">
    <source>
        <dbReference type="Proteomes" id="UP000618746"/>
    </source>
</evidence>
<dbReference type="GO" id="GO:0090222">
    <property type="term" value="P:centrosome-templated microtubule nucleation"/>
    <property type="evidence" value="ECO:0007669"/>
    <property type="project" value="TreeGrafter"/>
</dbReference>
<feature type="compositionally biased region" description="Polar residues" evidence="6">
    <location>
        <begin position="929"/>
        <end position="942"/>
    </location>
</feature>
<feature type="region of interest" description="Disordered" evidence="6">
    <location>
        <begin position="925"/>
        <end position="998"/>
    </location>
</feature>
<evidence type="ECO:0000256" key="5">
    <source>
        <dbReference type="SAM" id="Coils"/>
    </source>
</evidence>
<proteinExistence type="predicted"/>
<dbReference type="EMBL" id="WBNQ01051332">
    <property type="protein sequence ID" value="NXX68555.1"/>
    <property type="molecule type" value="Genomic_DNA"/>
</dbReference>
<dbReference type="Gene3D" id="1.10.287.1490">
    <property type="match status" value="1"/>
</dbReference>
<name>A0A852JUK7_SPIPA</name>
<dbReference type="GO" id="GO:0051642">
    <property type="term" value="P:centrosome localization"/>
    <property type="evidence" value="ECO:0007669"/>
    <property type="project" value="TreeGrafter"/>
</dbReference>
<feature type="coiled-coil region" evidence="5">
    <location>
        <begin position="4"/>
        <end position="88"/>
    </location>
</feature>
<dbReference type="PANTHER" id="PTHR18905">
    <property type="entry name" value="NINEIN"/>
    <property type="match status" value="1"/>
</dbReference>
<comment type="caution">
    <text evidence="7">The sequence shown here is derived from an EMBL/GenBank/DDBJ whole genome shotgun (WGS) entry which is preliminary data.</text>
</comment>
<keyword evidence="5" id="KW-0175">Coiled coil</keyword>
<feature type="region of interest" description="Disordered" evidence="6">
    <location>
        <begin position="1084"/>
        <end position="1108"/>
    </location>
</feature>
<dbReference type="PANTHER" id="PTHR18905:SF11">
    <property type="entry name" value="NINEIN"/>
    <property type="match status" value="1"/>
</dbReference>
<evidence type="ECO:0000256" key="3">
    <source>
        <dbReference type="ARBA" id="ARBA00022553"/>
    </source>
</evidence>